<dbReference type="AlphaFoldDB" id="A0A0A2MA76"/>
<accession>A0A0A2MA76</accession>
<organism evidence="2 3">
    <name type="scientific">Flavobacterium rivuli WB 3.3-2 = DSM 21788</name>
    <dbReference type="NCBI Taxonomy" id="1121895"/>
    <lineage>
        <taxon>Bacteria</taxon>
        <taxon>Pseudomonadati</taxon>
        <taxon>Bacteroidota</taxon>
        <taxon>Flavobacteriia</taxon>
        <taxon>Flavobacteriales</taxon>
        <taxon>Flavobacteriaceae</taxon>
        <taxon>Flavobacterium</taxon>
    </lineage>
</organism>
<reference evidence="2 3" key="1">
    <citation type="submission" date="2013-09" db="EMBL/GenBank/DDBJ databases">
        <authorList>
            <person name="Zeng Z."/>
            <person name="Chen C."/>
        </authorList>
    </citation>
    <scope>NUCLEOTIDE SEQUENCE [LARGE SCALE GENOMIC DNA]</scope>
    <source>
        <strain evidence="2 3">WB 3.3-2</strain>
    </source>
</reference>
<dbReference type="eggNOG" id="ENOG5030R49">
    <property type="taxonomic scope" value="Bacteria"/>
</dbReference>
<dbReference type="EMBL" id="JRLX01000001">
    <property type="protein sequence ID" value="KGO88363.1"/>
    <property type="molecule type" value="Genomic_DNA"/>
</dbReference>
<feature type="signal peptide" evidence="1">
    <location>
        <begin position="1"/>
        <end position="18"/>
    </location>
</feature>
<protein>
    <submittedName>
        <fullName evidence="2">Uncharacterized protein</fullName>
    </submittedName>
</protein>
<evidence type="ECO:0000313" key="2">
    <source>
        <dbReference type="EMBL" id="KGO88363.1"/>
    </source>
</evidence>
<comment type="caution">
    <text evidence="2">The sequence shown here is derived from an EMBL/GenBank/DDBJ whole genome shotgun (WGS) entry which is preliminary data.</text>
</comment>
<gene>
    <name evidence="2" type="ORF">Q765_00120</name>
</gene>
<keyword evidence="3" id="KW-1185">Reference proteome</keyword>
<proteinExistence type="predicted"/>
<dbReference type="OrthoDB" id="1376909at2"/>
<feature type="chain" id="PRO_5001992056" evidence="1">
    <location>
        <begin position="19"/>
        <end position="136"/>
    </location>
</feature>
<keyword evidence="1" id="KW-0732">Signal</keyword>
<dbReference type="RefSeq" id="WP_020211359.1">
    <property type="nucleotide sequence ID" value="NZ_JRLX01000001.1"/>
</dbReference>
<evidence type="ECO:0000256" key="1">
    <source>
        <dbReference type="SAM" id="SignalP"/>
    </source>
</evidence>
<evidence type="ECO:0000313" key="3">
    <source>
        <dbReference type="Proteomes" id="UP000030152"/>
    </source>
</evidence>
<name>A0A0A2MA76_9FLAO</name>
<sequence>MKIYFIIIALATTCFCNAQQLPQSLTVAVNSNKIEQGVLKPKIIPTLSFYSKNYTKVFGKYNYTLDPLDFGDRNIYIQTDTRVFNNLSNRLIMNMPVAGIDVSNGFYTYNYADFTSAVLALWGVDNLNFVHVFNKQ</sequence>
<dbReference type="Proteomes" id="UP000030152">
    <property type="component" value="Unassembled WGS sequence"/>
</dbReference>